<keyword evidence="4" id="KW-1185">Reference proteome</keyword>
<protein>
    <submittedName>
        <fullName evidence="3">Relaxase/mobilization nuclease domain-containing protein</fullName>
    </submittedName>
</protein>
<dbReference type="Pfam" id="PF03432">
    <property type="entry name" value="Relaxase"/>
    <property type="match status" value="1"/>
</dbReference>
<dbReference type="AlphaFoldDB" id="A0A8J7INA1"/>
<evidence type="ECO:0000259" key="2">
    <source>
        <dbReference type="Pfam" id="PF03432"/>
    </source>
</evidence>
<evidence type="ECO:0000313" key="4">
    <source>
        <dbReference type="Proteomes" id="UP000640583"/>
    </source>
</evidence>
<proteinExistence type="predicted"/>
<reference evidence="3" key="1">
    <citation type="submission" date="2020-10" db="EMBL/GenBank/DDBJ databases">
        <title>Paenihalocynthiibacter styelae gen. nov., sp. nov., isolated from stalked sea squirt Styela clava.</title>
        <authorList>
            <person name="Kim Y.-O."/>
            <person name="Yoon J.-H."/>
        </authorList>
    </citation>
    <scope>NUCLEOTIDE SEQUENCE</scope>
    <source>
        <strain evidence="3">MYP1-1</strain>
    </source>
</reference>
<feature type="domain" description="MobA/VirD2-like nuclease" evidence="2">
    <location>
        <begin position="24"/>
        <end position="146"/>
    </location>
</feature>
<evidence type="ECO:0000256" key="1">
    <source>
        <dbReference type="SAM" id="MobiDB-lite"/>
    </source>
</evidence>
<name>A0A8J7INA1_9RHOB</name>
<comment type="caution">
    <text evidence="3">The sequence shown here is derived from an EMBL/GenBank/DDBJ whole genome shotgun (WGS) entry which is preliminary data.</text>
</comment>
<dbReference type="EMBL" id="JADCKQ010000001">
    <property type="protein sequence ID" value="MBI1492021.1"/>
    <property type="molecule type" value="Genomic_DNA"/>
</dbReference>
<gene>
    <name evidence="3" type="ORF">H1D41_00050</name>
</gene>
<dbReference type="InterPro" id="IPR005094">
    <property type="entry name" value="Endonuclease_MobA/VirD2"/>
</dbReference>
<feature type="region of interest" description="Disordered" evidence="1">
    <location>
        <begin position="400"/>
        <end position="427"/>
    </location>
</feature>
<evidence type="ECO:0000313" key="3">
    <source>
        <dbReference type="EMBL" id="MBI1492021.1"/>
    </source>
</evidence>
<sequence length="427" mass="49361">MILKASHRGGAKALADHLMNERDNDHISCLELRDFSSDDLHGALAEMHAISKATKCRKFMFSLSLNPPQDHVASEQEFLDAADRVEKSLGLEGQPRAIVTHEKEGRRHAHVVWSRIGVEDLKAIHMGRYKLALRDVSRDLFLDHGWELPDGLATYGYKNPLNFTLEEWQQAKRKGLDPREIRQVFQQAWAGSDTQQGFRNALEERGYFLARGDRRGFVALDIDGKPHSIAKWTGLKSREVRAKLESSEDLPSVSEATSTIRTKVTTQMQGYIAQATERQAKDMEPLNDAHAELKQMHREERQKLQAGQEKRWVRETRLRSDRLNTGLRGMFDRLTGAHQAIRKRNEQEALQAARRDQKQRDFMIREQMKERRQLQVQIDRKKQGHRKERQILATNISGMMRMHSPDHPPPHRSPTQDRQRGIDFDIT</sequence>
<dbReference type="Proteomes" id="UP000640583">
    <property type="component" value="Unassembled WGS sequence"/>
</dbReference>
<accession>A0A8J7INA1</accession>
<organism evidence="3 4">
    <name type="scientific">Halocynthiibacter styelae</name>
    <dbReference type="NCBI Taxonomy" id="2761955"/>
    <lineage>
        <taxon>Bacteria</taxon>
        <taxon>Pseudomonadati</taxon>
        <taxon>Pseudomonadota</taxon>
        <taxon>Alphaproteobacteria</taxon>
        <taxon>Rhodobacterales</taxon>
        <taxon>Paracoccaceae</taxon>
        <taxon>Halocynthiibacter</taxon>
    </lineage>
</organism>
<feature type="compositionally biased region" description="Basic and acidic residues" evidence="1">
    <location>
        <begin position="403"/>
        <end position="427"/>
    </location>
</feature>